<dbReference type="PANTHER" id="PTHR30136:SF39">
    <property type="entry name" value="TRANSCRIPTIONAL REGULATORY PROTEIN"/>
    <property type="match status" value="1"/>
</dbReference>
<dbReference type="InterPro" id="IPR036388">
    <property type="entry name" value="WH-like_DNA-bd_sf"/>
</dbReference>
<dbReference type="InterPro" id="IPR036390">
    <property type="entry name" value="WH_DNA-bd_sf"/>
</dbReference>
<dbReference type="PANTHER" id="PTHR30136">
    <property type="entry name" value="HELIX-TURN-HELIX TRANSCRIPTIONAL REGULATOR, ICLR FAMILY"/>
    <property type="match status" value="1"/>
</dbReference>
<proteinExistence type="predicted"/>
<evidence type="ECO:0000259" key="5">
    <source>
        <dbReference type="PROSITE" id="PS51078"/>
    </source>
</evidence>
<evidence type="ECO:0000259" key="4">
    <source>
        <dbReference type="PROSITE" id="PS51077"/>
    </source>
</evidence>
<dbReference type="PROSITE" id="PS51077">
    <property type="entry name" value="HTH_ICLR"/>
    <property type="match status" value="1"/>
</dbReference>
<dbReference type="PROSITE" id="PS51078">
    <property type="entry name" value="ICLR_ED"/>
    <property type="match status" value="1"/>
</dbReference>
<gene>
    <name evidence="6" type="ORF">RM543_11610</name>
</gene>
<accession>A0ABU3DHZ5</accession>
<dbReference type="Proteomes" id="UP001265259">
    <property type="component" value="Unassembled WGS sequence"/>
</dbReference>
<keyword evidence="1" id="KW-0805">Transcription regulation</keyword>
<evidence type="ECO:0000313" key="7">
    <source>
        <dbReference type="Proteomes" id="UP001265259"/>
    </source>
</evidence>
<dbReference type="InterPro" id="IPR029016">
    <property type="entry name" value="GAF-like_dom_sf"/>
</dbReference>
<keyword evidence="3" id="KW-0804">Transcription</keyword>
<feature type="domain" description="HTH iclR-type" evidence="4">
    <location>
        <begin position="1"/>
        <end position="59"/>
    </location>
</feature>
<dbReference type="Gene3D" id="3.30.450.40">
    <property type="match status" value="2"/>
</dbReference>
<dbReference type="Pfam" id="PF09339">
    <property type="entry name" value="HTH_IclR"/>
    <property type="match status" value="1"/>
</dbReference>
<evidence type="ECO:0000256" key="1">
    <source>
        <dbReference type="ARBA" id="ARBA00023015"/>
    </source>
</evidence>
<dbReference type="InterPro" id="IPR050707">
    <property type="entry name" value="HTH_MetabolicPath_Reg"/>
</dbReference>
<reference evidence="6 7" key="1">
    <citation type="submission" date="2023-09" db="EMBL/GenBank/DDBJ databases">
        <authorList>
            <person name="Rey-Velasco X."/>
        </authorList>
    </citation>
    <scope>NUCLEOTIDE SEQUENCE [LARGE SCALE GENOMIC DNA]</scope>
    <source>
        <strain evidence="6 7">F158</strain>
    </source>
</reference>
<keyword evidence="2" id="KW-0238">DNA-binding</keyword>
<keyword evidence="7" id="KW-1185">Reference proteome</keyword>
<dbReference type="SMART" id="SM00346">
    <property type="entry name" value="HTH_ICLR"/>
    <property type="match status" value="1"/>
</dbReference>
<evidence type="ECO:0000256" key="3">
    <source>
        <dbReference type="ARBA" id="ARBA00023163"/>
    </source>
</evidence>
<comment type="caution">
    <text evidence="6">The sequence shown here is derived from an EMBL/GenBank/DDBJ whole genome shotgun (WGS) entry which is preliminary data.</text>
</comment>
<organism evidence="6 7">
    <name type="scientific">Tropicimonas omnivorans</name>
    <dbReference type="NCBI Taxonomy" id="3075590"/>
    <lineage>
        <taxon>Bacteria</taxon>
        <taxon>Pseudomonadati</taxon>
        <taxon>Pseudomonadota</taxon>
        <taxon>Alphaproteobacteria</taxon>
        <taxon>Rhodobacterales</taxon>
        <taxon>Roseobacteraceae</taxon>
        <taxon>Tropicimonas</taxon>
    </lineage>
</organism>
<evidence type="ECO:0000313" key="6">
    <source>
        <dbReference type="EMBL" id="MDT0683335.1"/>
    </source>
</evidence>
<feature type="domain" description="IclR-ED" evidence="5">
    <location>
        <begin position="60"/>
        <end position="221"/>
    </location>
</feature>
<dbReference type="RefSeq" id="WP_311691779.1">
    <property type="nucleotide sequence ID" value="NZ_JAVRHL010000003.1"/>
</dbReference>
<dbReference type="InterPro" id="IPR014757">
    <property type="entry name" value="Tscrpt_reg_IclR_C"/>
</dbReference>
<name>A0ABU3DHZ5_9RHOB</name>
<dbReference type="Pfam" id="PF01614">
    <property type="entry name" value="IclR_C"/>
    <property type="match status" value="2"/>
</dbReference>
<dbReference type="InterPro" id="IPR005471">
    <property type="entry name" value="Tscrpt_reg_IclR_N"/>
</dbReference>
<dbReference type="SUPFAM" id="SSF46785">
    <property type="entry name" value="Winged helix' DNA-binding domain"/>
    <property type="match status" value="1"/>
</dbReference>
<dbReference type="EMBL" id="JAVRHL010000003">
    <property type="protein sequence ID" value="MDT0683335.1"/>
    <property type="molecule type" value="Genomic_DNA"/>
</dbReference>
<dbReference type="SUPFAM" id="SSF55781">
    <property type="entry name" value="GAF domain-like"/>
    <property type="match status" value="1"/>
</dbReference>
<protein>
    <submittedName>
        <fullName evidence="6">IclR family transcriptional regulator</fullName>
    </submittedName>
</protein>
<evidence type="ECO:0000256" key="2">
    <source>
        <dbReference type="ARBA" id="ARBA00023125"/>
    </source>
</evidence>
<dbReference type="Gene3D" id="1.10.10.10">
    <property type="entry name" value="Winged helix-like DNA-binding domain superfamily/Winged helix DNA-binding domain"/>
    <property type="match status" value="1"/>
</dbReference>
<sequence length="221" mass="24367">MDRALSIIAALEASTIPRNLSEIARATGLYKSTILRLMESLQAAGYVIRIEDSKYALGPTIMQLGLAYERSNPLRHHVLPVMERLVSIGTESPSFHVRQTETERLCLFRLDSHHSTLDRVHVGDRLPLYRGAAGKILRAFGDPPEQGSDMDEIRQEGLAISLGERDKLCAGIAAPVFAGSERLLGALSFSGPRERFREEDIARMRPQMMDAAKELSIGLGG</sequence>